<dbReference type="RefSeq" id="XP_008724317.1">
    <property type="nucleotide sequence ID" value="XM_008726095.1"/>
</dbReference>
<reference evidence="2 3" key="1">
    <citation type="submission" date="2013-03" db="EMBL/GenBank/DDBJ databases">
        <title>The Genome Sequence of Cladophialophora carrionii CBS 160.54.</title>
        <authorList>
            <consortium name="The Broad Institute Genomics Platform"/>
            <person name="Cuomo C."/>
            <person name="de Hoog S."/>
            <person name="Gorbushina A."/>
            <person name="Walker B."/>
            <person name="Young S.K."/>
            <person name="Zeng Q."/>
            <person name="Gargeya S."/>
            <person name="Fitzgerald M."/>
            <person name="Haas B."/>
            <person name="Abouelleil A."/>
            <person name="Allen A.W."/>
            <person name="Alvarado L."/>
            <person name="Arachchi H.M."/>
            <person name="Berlin A.M."/>
            <person name="Chapman S.B."/>
            <person name="Gainer-Dewar J."/>
            <person name="Goldberg J."/>
            <person name="Griggs A."/>
            <person name="Gujja S."/>
            <person name="Hansen M."/>
            <person name="Howarth C."/>
            <person name="Imamovic A."/>
            <person name="Ireland A."/>
            <person name="Larimer J."/>
            <person name="McCowan C."/>
            <person name="Murphy C."/>
            <person name="Pearson M."/>
            <person name="Poon T.W."/>
            <person name="Priest M."/>
            <person name="Roberts A."/>
            <person name="Saif S."/>
            <person name="Shea T."/>
            <person name="Sisk P."/>
            <person name="Sykes S."/>
            <person name="Wortman J."/>
            <person name="Nusbaum C."/>
            <person name="Birren B."/>
        </authorList>
    </citation>
    <scope>NUCLEOTIDE SEQUENCE [LARGE SCALE GENOMIC DNA]</scope>
    <source>
        <strain evidence="2 3">CBS 160.54</strain>
    </source>
</reference>
<name>V9DJD8_9EURO</name>
<evidence type="ECO:0000313" key="2">
    <source>
        <dbReference type="EMBL" id="ETI27004.1"/>
    </source>
</evidence>
<dbReference type="VEuPathDB" id="FungiDB:G647_10103"/>
<dbReference type="HOGENOM" id="CLU_1834944_0_0_1"/>
<dbReference type="Proteomes" id="UP000030678">
    <property type="component" value="Unassembled WGS sequence"/>
</dbReference>
<dbReference type="EMBL" id="KB822699">
    <property type="protein sequence ID" value="ETI27004.1"/>
    <property type="molecule type" value="Genomic_DNA"/>
</dbReference>
<gene>
    <name evidence="2" type="ORF">G647_10103</name>
</gene>
<feature type="transmembrane region" description="Helical" evidence="1">
    <location>
        <begin position="94"/>
        <end position="114"/>
    </location>
</feature>
<proteinExistence type="predicted"/>
<keyword evidence="1" id="KW-1133">Transmembrane helix</keyword>
<keyword evidence="1" id="KW-0472">Membrane</keyword>
<organism evidence="2 3">
    <name type="scientific">Cladophialophora carrionii CBS 160.54</name>
    <dbReference type="NCBI Taxonomy" id="1279043"/>
    <lineage>
        <taxon>Eukaryota</taxon>
        <taxon>Fungi</taxon>
        <taxon>Dikarya</taxon>
        <taxon>Ascomycota</taxon>
        <taxon>Pezizomycotina</taxon>
        <taxon>Eurotiomycetes</taxon>
        <taxon>Chaetothyriomycetidae</taxon>
        <taxon>Chaetothyriales</taxon>
        <taxon>Herpotrichiellaceae</taxon>
        <taxon>Cladophialophora</taxon>
    </lineage>
</organism>
<dbReference type="GeneID" id="19988596"/>
<accession>V9DJD8</accession>
<keyword evidence="1" id="KW-0812">Transmembrane</keyword>
<evidence type="ECO:0000256" key="1">
    <source>
        <dbReference type="SAM" id="Phobius"/>
    </source>
</evidence>
<evidence type="ECO:0000313" key="3">
    <source>
        <dbReference type="Proteomes" id="UP000030678"/>
    </source>
</evidence>
<protein>
    <submittedName>
        <fullName evidence="2">Uncharacterized protein</fullName>
    </submittedName>
</protein>
<sequence>MTTGFDEIRHHLGSTPLMQVITHARMITIDFNSHRSQHSGAPIITRIVWAGDFMTHDLLSLHLTMAITLPEHIMGQQPHGSSASTILHISPEQAFYNLIRLATLTFILLILFPMPRVTDLRARLSMQLMTALDNCKALEL</sequence>
<dbReference type="AlphaFoldDB" id="V9DJD8"/>